<keyword evidence="3" id="KW-1185">Reference proteome</keyword>
<evidence type="ECO:0000313" key="2">
    <source>
        <dbReference type="EMBL" id="GLB45059.1"/>
    </source>
</evidence>
<dbReference type="Proteomes" id="UP001063166">
    <property type="component" value="Unassembled WGS sequence"/>
</dbReference>
<proteinExistence type="predicted"/>
<accession>A0A9P3Q0Y7</accession>
<dbReference type="EMBL" id="BRPK01000019">
    <property type="protein sequence ID" value="GLB45059.1"/>
    <property type="molecule type" value="Genomic_DNA"/>
</dbReference>
<evidence type="ECO:0000313" key="3">
    <source>
        <dbReference type="Proteomes" id="UP001063166"/>
    </source>
</evidence>
<name>A0A9P3Q0Y7_LYOSH</name>
<protein>
    <submittedName>
        <fullName evidence="2">Uncharacterized protein</fullName>
    </submittedName>
</protein>
<comment type="caution">
    <text evidence="2">The sequence shown here is derived from an EMBL/GenBank/DDBJ whole genome shotgun (WGS) entry which is preliminary data.</text>
</comment>
<reference evidence="2" key="1">
    <citation type="submission" date="2022-07" db="EMBL/GenBank/DDBJ databases">
        <title>The genome of Lyophyllum shimeji provides insight into the initial evolution of ectomycorrhizal fungal genome.</title>
        <authorList>
            <person name="Kobayashi Y."/>
            <person name="Shibata T."/>
            <person name="Hirakawa H."/>
            <person name="Shigenobu S."/>
            <person name="Nishiyama T."/>
            <person name="Yamada A."/>
            <person name="Hasebe M."/>
            <person name="Kawaguchi M."/>
        </authorList>
    </citation>
    <scope>NUCLEOTIDE SEQUENCE</scope>
    <source>
        <strain evidence="2">AT787</strain>
    </source>
</reference>
<feature type="region of interest" description="Disordered" evidence="1">
    <location>
        <begin position="66"/>
        <end position="85"/>
    </location>
</feature>
<organism evidence="2 3">
    <name type="scientific">Lyophyllum shimeji</name>
    <name type="common">Hon-shimeji</name>
    <name type="synonym">Tricholoma shimeji</name>
    <dbReference type="NCBI Taxonomy" id="47721"/>
    <lineage>
        <taxon>Eukaryota</taxon>
        <taxon>Fungi</taxon>
        <taxon>Dikarya</taxon>
        <taxon>Basidiomycota</taxon>
        <taxon>Agaricomycotina</taxon>
        <taxon>Agaricomycetes</taxon>
        <taxon>Agaricomycetidae</taxon>
        <taxon>Agaricales</taxon>
        <taxon>Tricholomatineae</taxon>
        <taxon>Lyophyllaceae</taxon>
        <taxon>Lyophyllum</taxon>
    </lineage>
</organism>
<sequence>MAKFNVPAFRFKSIDDLVSAGNFKGHLWIALMLYRNNLFIQGMWYFLVPDRTTVFKSLRNVQWRSFGKEGPPSSELASPRPVPCNDPVSFALPHSD</sequence>
<evidence type="ECO:0000256" key="1">
    <source>
        <dbReference type="SAM" id="MobiDB-lite"/>
    </source>
</evidence>
<dbReference type="AlphaFoldDB" id="A0A9P3Q0Y7"/>
<gene>
    <name evidence="2" type="ORF">LshimejAT787_1901370</name>
</gene>